<feature type="transmembrane region" description="Helical" evidence="8">
    <location>
        <begin position="127"/>
        <end position="148"/>
    </location>
</feature>
<evidence type="ECO:0000256" key="2">
    <source>
        <dbReference type="ARBA" id="ARBA00010145"/>
    </source>
</evidence>
<feature type="transmembrane region" description="Helical" evidence="8">
    <location>
        <begin position="199"/>
        <end position="219"/>
    </location>
</feature>
<feature type="transmembrane region" description="Helical" evidence="8">
    <location>
        <begin position="290"/>
        <end position="313"/>
    </location>
</feature>
<proteinExistence type="inferred from homology"/>
<keyword evidence="5 8" id="KW-0812">Transmembrane</keyword>
<protein>
    <recommendedName>
        <fullName evidence="11">Membrane transport protein</fullName>
    </recommendedName>
</protein>
<evidence type="ECO:0000256" key="3">
    <source>
        <dbReference type="ARBA" id="ARBA00022448"/>
    </source>
</evidence>
<feature type="transmembrane region" description="Helical" evidence="8">
    <location>
        <begin position="98"/>
        <end position="121"/>
    </location>
</feature>
<evidence type="ECO:0000313" key="9">
    <source>
        <dbReference type="EMBL" id="SHE75285.1"/>
    </source>
</evidence>
<dbReference type="Gene3D" id="1.20.1530.20">
    <property type="match status" value="1"/>
</dbReference>
<dbReference type="AlphaFoldDB" id="A0A1M4W299"/>
<feature type="transmembrane region" description="Helical" evidence="8">
    <location>
        <begin position="168"/>
        <end position="187"/>
    </location>
</feature>
<dbReference type="Pfam" id="PF03547">
    <property type="entry name" value="Mem_trans"/>
    <property type="match status" value="1"/>
</dbReference>
<sequence>MIFNAFNGALTLIILITVGYILGKKKICNKHTDSFITSVLIYISLPAFMIANMTTKFSQEEFSAMLLSLIFAFICQSSMFLIGIIVTKMLNIENNKKGTFCCLFSLSNSIFIGLPVCLSIFKDVALPYILTFYVANTLCFWTVGVYFIKRDTCKKKDLNCPLENLKNLITPPLIAFIISILLILLNIKLPKFLLESFSYLGGLTTPLAAMFIGSILSNVDLKSFRFNKKSISIIFGRFIVAPILMAFILSFTNLKTINKEVFIVMASMPVMNLVAIMSKKYNGDYKFATIMNPVTLLFSFIFIPIYIFIFTFIL</sequence>
<dbReference type="RefSeq" id="WP_072895206.1">
    <property type="nucleotide sequence ID" value="NZ_FQVM01000010.1"/>
</dbReference>
<evidence type="ECO:0000256" key="5">
    <source>
        <dbReference type="ARBA" id="ARBA00022692"/>
    </source>
</evidence>
<feature type="transmembrane region" description="Helical" evidence="8">
    <location>
        <begin position="35"/>
        <end position="53"/>
    </location>
</feature>
<organism evidence="9 10">
    <name type="scientific">Clostridium fallax</name>
    <dbReference type="NCBI Taxonomy" id="1533"/>
    <lineage>
        <taxon>Bacteria</taxon>
        <taxon>Bacillati</taxon>
        <taxon>Bacillota</taxon>
        <taxon>Clostridia</taxon>
        <taxon>Eubacteriales</taxon>
        <taxon>Clostridiaceae</taxon>
        <taxon>Clostridium</taxon>
    </lineage>
</organism>
<dbReference type="GO" id="GO:0005886">
    <property type="term" value="C:plasma membrane"/>
    <property type="evidence" value="ECO:0007669"/>
    <property type="project" value="UniProtKB-SubCell"/>
</dbReference>
<dbReference type="GO" id="GO:0055085">
    <property type="term" value="P:transmembrane transport"/>
    <property type="evidence" value="ECO:0007669"/>
    <property type="project" value="InterPro"/>
</dbReference>
<evidence type="ECO:0008006" key="11">
    <source>
        <dbReference type="Google" id="ProtNLM"/>
    </source>
</evidence>
<comment type="subcellular location">
    <subcellularLocation>
        <location evidence="1">Cell membrane</location>
        <topology evidence="1">Multi-pass membrane protein</topology>
    </subcellularLocation>
</comment>
<dbReference type="Proteomes" id="UP000184035">
    <property type="component" value="Unassembled WGS sequence"/>
</dbReference>
<keyword evidence="10" id="KW-1185">Reference proteome</keyword>
<dbReference type="STRING" id="1533.SAMN05443638_11018"/>
<dbReference type="InterPro" id="IPR038770">
    <property type="entry name" value="Na+/solute_symporter_sf"/>
</dbReference>
<reference evidence="9 10" key="1">
    <citation type="submission" date="2016-11" db="EMBL/GenBank/DDBJ databases">
        <authorList>
            <person name="Jaros S."/>
            <person name="Januszkiewicz K."/>
            <person name="Wedrychowicz H."/>
        </authorList>
    </citation>
    <scope>NUCLEOTIDE SEQUENCE [LARGE SCALE GENOMIC DNA]</scope>
    <source>
        <strain evidence="9 10">DSM 2631</strain>
    </source>
</reference>
<dbReference type="InterPro" id="IPR004776">
    <property type="entry name" value="Mem_transp_PIN-like"/>
</dbReference>
<feature type="transmembrane region" description="Helical" evidence="8">
    <location>
        <begin position="65"/>
        <end position="86"/>
    </location>
</feature>
<evidence type="ECO:0000256" key="8">
    <source>
        <dbReference type="SAM" id="Phobius"/>
    </source>
</evidence>
<dbReference type="PANTHER" id="PTHR36838:SF1">
    <property type="entry name" value="SLR1864 PROTEIN"/>
    <property type="match status" value="1"/>
</dbReference>
<evidence type="ECO:0000256" key="4">
    <source>
        <dbReference type="ARBA" id="ARBA00022475"/>
    </source>
</evidence>
<keyword evidence="4" id="KW-1003">Cell membrane</keyword>
<keyword evidence="6 8" id="KW-1133">Transmembrane helix</keyword>
<feature type="transmembrane region" description="Helical" evidence="8">
    <location>
        <begin position="231"/>
        <end position="249"/>
    </location>
</feature>
<keyword evidence="3" id="KW-0813">Transport</keyword>
<evidence type="ECO:0000313" key="10">
    <source>
        <dbReference type="Proteomes" id="UP000184035"/>
    </source>
</evidence>
<evidence type="ECO:0000256" key="1">
    <source>
        <dbReference type="ARBA" id="ARBA00004651"/>
    </source>
</evidence>
<comment type="similarity">
    <text evidence="2">Belongs to the auxin efflux carrier (TC 2.A.69) family.</text>
</comment>
<name>A0A1M4W299_9CLOT</name>
<accession>A0A1M4W299</accession>
<feature type="transmembrane region" description="Helical" evidence="8">
    <location>
        <begin position="6"/>
        <end position="23"/>
    </location>
</feature>
<dbReference type="OrthoDB" id="9798064at2"/>
<dbReference type="EMBL" id="FQVM01000010">
    <property type="protein sequence ID" value="SHE75285.1"/>
    <property type="molecule type" value="Genomic_DNA"/>
</dbReference>
<gene>
    <name evidence="9" type="ORF">SAMN05443638_11018</name>
</gene>
<evidence type="ECO:0000256" key="6">
    <source>
        <dbReference type="ARBA" id="ARBA00022989"/>
    </source>
</evidence>
<feature type="transmembrane region" description="Helical" evidence="8">
    <location>
        <begin position="261"/>
        <end position="278"/>
    </location>
</feature>
<dbReference type="PANTHER" id="PTHR36838">
    <property type="entry name" value="AUXIN EFFLUX CARRIER FAMILY PROTEIN"/>
    <property type="match status" value="1"/>
</dbReference>
<evidence type="ECO:0000256" key="7">
    <source>
        <dbReference type="ARBA" id="ARBA00023136"/>
    </source>
</evidence>
<keyword evidence="7 8" id="KW-0472">Membrane</keyword>